<name>A0A380Q2T5_YERPU</name>
<dbReference type="AlphaFoldDB" id="A0A380Q2T5"/>
<dbReference type="EMBL" id="UHJC01000001">
    <property type="protein sequence ID" value="SUP80061.1"/>
    <property type="molecule type" value="Genomic_DNA"/>
</dbReference>
<accession>A0A380Q2T5</accession>
<proteinExistence type="predicted"/>
<feature type="chain" id="PRO_5016837884" evidence="2">
    <location>
        <begin position="27"/>
        <end position="69"/>
    </location>
</feature>
<dbReference type="Gene3D" id="1.50.10.20">
    <property type="match status" value="1"/>
</dbReference>
<reference evidence="3 4" key="1">
    <citation type="submission" date="2018-06" db="EMBL/GenBank/DDBJ databases">
        <authorList>
            <consortium name="Pathogen Informatics"/>
            <person name="Doyle S."/>
        </authorList>
    </citation>
    <scope>NUCLEOTIDE SEQUENCE [LARGE SCALE GENOMIC DNA]</scope>
    <source>
        <strain evidence="3 4">NCTC8580</strain>
    </source>
</reference>
<feature type="region of interest" description="Disordered" evidence="1">
    <location>
        <begin position="46"/>
        <end position="69"/>
    </location>
</feature>
<keyword evidence="2" id="KW-0732">Signal</keyword>
<keyword evidence="3" id="KW-0456">Lyase</keyword>
<evidence type="ECO:0000256" key="1">
    <source>
        <dbReference type="SAM" id="MobiDB-lite"/>
    </source>
</evidence>
<dbReference type="Proteomes" id="UP000255087">
    <property type="component" value="Unassembled WGS sequence"/>
</dbReference>
<organism evidence="3 4">
    <name type="scientific">Yersinia pseudotuberculosis</name>
    <dbReference type="NCBI Taxonomy" id="633"/>
    <lineage>
        <taxon>Bacteria</taxon>
        <taxon>Pseudomonadati</taxon>
        <taxon>Pseudomonadota</taxon>
        <taxon>Gammaproteobacteria</taxon>
        <taxon>Enterobacterales</taxon>
        <taxon>Yersiniaceae</taxon>
        <taxon>Yersinia</taxon>
    </lineage>
</organism>
<evidence type="ECO:0000256" key="2">
    <source>
        <dbReference type="SAM" id="SignalP"/>
    </source>
</evidence>
<protein>
    <submittedName>
        <fullName evidence="3">Periplasmic pectate lyase</fullName>
    </submittedName>
</protein>
<evidence type="ECO:0000313" key="3">
    <source>
        <dbReference type="EMBL" id="SUP80061.1"/>
    </source>
</evidence>
<feature type="signal peptide" evidence="2">
    <location>
        <begin position="1"/>
        <end position="26"/>
    </location>
</feature>
<dbReference type="GO" id="GO:0016829">
    <property type="term" value="F:lyase activity"/>
    <property type="evidence" value="ECO:0007669"/>
    <property type="project" value="UniProtKB-KW"/>
</dbReference>
<gene>
    <name evidence="3" type="primary">pelY_1</name>
    <name evidence="3" type="ORF">NCTC8580_00101</name>
</gene>
<sequence length="69" mass="7489">MKKRALLLSMSVLAMLAMLYIPAGQAAETDRLTVVKQYVDNVLNKASDTYHGDKPSPLLADGVDPRTGQ</sequence>
<evidence type="ECO:0000313" key="4">
    <source>
        <dbReference type="Proteomes" id="UP000255087"/>
    </source>
</evidence>